<evidence type="ECO:0000313" key="2">
    <source>
        <dbReference type="Ensembl" id="ENSOKIP00005005940.1"/>
    </source>
</evidence>
<protein>
    <recommendedName>
        <fullName evidence="4">Saposin B-type domain-containing protein</fullName>
    </recommendedName>
</protein>
<dbReference type="Ensembl" id="ENSOKIT00005006330.1">
    <property type="protein sequence ID" value="ENSOKIP00005005940.1"/>
    <property type="gene ID" value="ENSOKIG00005002734.1"/>
</dbReference>
<evidence type="ECO:0000256" key="1">
    <source>
        <dbReference type="SAM" id="SignalP"/>
    </source>
</evidence>
<reference evidence="2" key="2">
    <citation type="submission" date="2025-09" db="UniProtKB">
        <authorList>
            <consortium name="Ensembl"/>
        </authorList>
    </citation>
    <scope>IDENTIFICATION</scope>
</reference>
<keyword evidence="1" id="KW-0732">Signal</keyword>
<evidence type="ECO:0008006" key="4">
    <source>
        <dbReference type="Google" id="ProtNLM"/>
    </source>
</evidence>
<sequence>INKMSVFTITLAHCFITLQVESQVEAKLPGVCWRCKWVLRKEEIKQKLLSVCLVKKHLRVLIEELNTGHDVRTICVNIKACNHCSDD</sequence>
<dbReference type="Proteomes" id="UP000694557">
    <property type="component" value="Unassembled WGS sequence"/>
</dbReference>
<feature type="signal peptide" evidence="1">
    <location>
        <begin position="1"/>
        <end position="26"/>
    </location>
</feature>
<proteinExistence type="predicted"/>
<name>A0A8C7F127_ONCKI</name>
<dbReference type="GeneTree" id="ENSGT01060000249400"/>
<keyword evidence="3" id="KW-1185">Reference proteome</keyword>
<dbReference type="AlphaFoldDB" id="A0A8C7F127"/>
<organism evidence="2 3">
    <name type="scientific">Oncorhynchus kisutch</name>
    <name type="common">Coho salmon</name>
    <name type="synonym">Salmo kisutch</name>
    <dbReference type="NCBI Taxonomy" id="8019"/>
    <lineage>
        <taxon>Eukaryota</taxon>
        <taxon>Metazoa</taxon>
        <taxon>Chordata</taxon>
        <taxon>Craniata</taxon>
        <taxon>Vertebrata</taxon>
        <taxon>Euteleostomi</taxon>
        <taxon>Actinopterygii</taxon>
        <taxon>Neopterygii</taxon>
        <taxon>Teleostei</taxon>
        <taxon>Protacanthopterygii</taxon>
        <taxon>Salmoniformes</taxon>
        <taxon>Salmonidae</taxon>
        <taxon>Salmoninae</taxon>
        <taxon>Oncorhynchus</taxon>
    </lineage>
</organism>
<evidence type="ECO:0000313" key="3">
    <source>
        <dbReference type="Proteomes" id="UP000694557"/>
    </source>
</evidence>
<reference evidence="2" key="1">
    <citation type="submission" date="2025-08" db="UniProtKB">
        <authorList>
            <consortium name="Ensembl"/>
        </authorList>
    </citation>
    <scope>IDENTIFICATION</scope>
</reference>
<feature type="chain" id="PRO_5034125813" description="Saposin B-type domain-containing protein" evidence="1">
    <location>
        <begin position="27"/>
        <end position="87"/>
    </location>
</feature>
<accession>A0A8C7F127</accession>